<dbReference type="RefSeq" id="WP_090181617.1">
    <property type="nucleotide sequence ID" value="NZ_LT629705.1"/>
</dbReference>
<dbReference type="NCBIfam" id="NF047646">
    <property type="entry name" value="REP_Tyr_transpos"/>
    <property type="match status" value="1"/>
</dbReference>
<feature type="domain" description="Transposase IS200-like" evidence="1">
    <location>
        <begin position="17"/>
        <end position="131"/>
    </location>
</feature>
<dbReference type="PANTHER" id="PTHR36966">
    <property type="entry name" value="REP-ASSOCIATED TYROSINE TRANSPOSASE"/>
    <property type="match status" value="1"/>
</dbReference>
<dbReference type="GO" id="GO:0004803">
    <property type="term" value="F:transposase activity"/>
    <property type="evidence" value="ECO:0007669"/>
    <property type="project" value="InterPro"/>
</dbReference>
<dbReference type="InterPro" id="IPR002686">
    <property type="entry name" value="Transposase_17"/>
</dbReference>
<evidence type="ECO:0000313" key="3">
    <source>
        <dbReference type="Proteomes" id="UP000198827"/>
    </source>
</evidence>
<proteinExistence type="predicted"/>
<dbReference type="OrthoDB" id="9791101at2"/>
<dbReference type="SMART" id="SM01321">
    <property type="entry name" value="Y1_Tnp"/>
    <property type="match status" value="1"/>
</dbReference>
<protein>
    <submittedName>
        <fullName evidence="2">REP element-mobilizing transposase RayT</fullName>
    </submittedName>
</protein>
<dbReference type="PANTHER" id="PTHR36966:SF1">
    <property type="entry name" value="REP-ASSOCIATED TYROSINE TRANSPOSASE"/>
    <property type="match status" value="1"/>
</dbReference>
<reference evidence="2 3" key="1">
    <citation type="submission" date="2016-10" db="EMBL/GenBank/DDBJ databases">
        <authorList>
            <person name="de Groot N.N."/>
        </authorList>
    </citation>
    <scope>NUCLEOTIDE SEQUENCE [LARGE SCALE GENOMIC DNA]</scope>
    <source>
        <strain evidence="2 3">CECT 7543</strain>
    </source>
</reference>
<organism evidence="2 3">
    <name type="scientific">Pseudomonas arsenicoxydans</name>
    <dbReference type="NCBI Taxonomy" id="702115"/>
    <lineage>
        <taxon>Bacteria</taxon>
        <taxon>Pseudomonadati</taxon>
        <taxon>Pseudomonadota</taxon>
        <taxon>Gammaproteobacteria</taxon>
        <taxon>Pseudomonadales</taxon>
        <taxon>Pseudomonadaceae</taxon>
        <taxon>Pseudomonas</taxon>
    </lineage>
</organism>
<dbReference type="InterPro" id="IPR052715">
    <property type="entry name" value="RAYT_transposase"/>
</dbReference>
<dbReference type="Proteomes" id="UP000198827">
    <property type="component" value="Chromosome I"/>
</dbReference>
<dbReference type="GO" id="GO:0006313">
    <property type="term" value="P:DNA transposition"/>
    <property type="evidence" value="ECO:0007669"/>
    <property type="project" value="InterPro"/>
</dbReference>
<dbReference type="InterPro" id="IPR036515">
    <property type="entry name" value="Transposase_17_sf"/>
</dbReference>
<dbReference type="Pfam" id="PF01797">
    <property type="entry name" value="Y1_Tnp"/>
    <property type="match status" value="1"/>
</dbReference>
<sequence>MLDLPASHRLRIGRYSETNQIYLLTTNTLDRKPVFNDFNLGRLVVSEFRSAQNQGWVNSLAWVVMPDHFHWLIELQKCSLSELMGKTKSLSTRALNQSTGRRGRLWQHGYHDRALRREDDLVKLARYVVANPLRAGICERFGDYPLWDAIWLNT</sequence>
<accession>A0A1H0J215</accession>
<dbReference type="EMBL" id="LT629705">
    <property type="protein sequence ID" value="SDO37652.1"/>
    <property type="molecule type" value="Genomic_DNA"/>
</dbReference>
<dbReference type="GO" id="GO:0043565">
    <property type="term" value="F:sequence-specific DNA binding"/>
    <property type="evidence" value="ECO:0007669"/>
    <property type="project" value="TreeGrafter"/>
</dbReference>
<evidence type="ECO:0000259" key="1">
    <source>
        <dbReference type="SMART" id="SM01321"/>
    </source>
</evidence>
<dbReference type="AlphaFoldDB" id="A0A1H0J215"/>
<evidence type="ECO:0000313" key="2">
    <source>
        <dbReference type="EMBL" id="SDO37652.1"/>
    </source>
</evidence>
<dbReference type="SUPFAM" id="SSF143422">
    <property type="entry name" value="Transposase IS200-like"/>
    <property type="match status" value="1"/>
</dbReference>
<gene>
    <name evidence="2" type="ORF">SAMN04489798_2790</name>
</gene>
<dbReference type="Gene3D" id="3.30.70.1290">
    <property type="entry name" value="Transposase IS200-like"/>
    <property type="match status" value="1"/>
</dbReference>
<name>A0A1H0J215_9PSED</name>